<protein>
    <submittedName>
        <fullName evidence="2">Unnamed protein product</fullName>
    </submittedName>
</protein>
<dbReference type="EMBL" id="BSXT01000525">
    <property type="protein sequence ID" value="GMF29345.1"/>
    <property type="molecule type" value="Genomic_DNA"/>
</dbReference>
<feature type="region of interest" description="Disordered" evidence="1">
    <location>
        <begin position="90"/>
        <end position="132"/>
    </location>
</feature>
<evidence type="ECO:0000313" key="3">
    <source>
        <dbReference type="Proteomes" id="UP001165121"/>
    </source>
</evidence>
<evidence type="ECO:0000256" key="1">
    <source>
        <dbReference type="SAM" id="MobiDB-lite"/>
    </source>
</evidence>
<keyword evidence="3" id="KW-1185">Reference proteome</keyword>
<organism evidence="2 3">
    <name type="scientific">Phytophthora fragariaefolia</name>
    <dbReference type="NCBI Taxonomy" id="1490495"/>
    <lineage>
        <taxon>Eukaryota</taxon>
        <taxon>Sar</taxon>
        <taxon>Stramenopiles</taxon>
        <taxon>Oomycota</taxon>
        <taxon>Peronosporomycetes</taxon>
        <taxon>Peronosporales</taxon>
        <taxon>Peronosporaceae</taxon>
        <taxon>Phytophthora</taxon>
    </lineage>
</organism>
<feature type="compositionally biased region" description="Polar residues" evidence="1">
    <location>
        <begin position="175"/>
        <end position="192"/>
    </location>
</feature>
<accession>A0A9W6X392</accession>
<proteinExistence type="predicted"/>
<reference evidence="2" key="1">
    <citation type="submission" date="2023-04" db="EMBL/GenBank/DDBJ databases">
        <title>Phytophthora fragariaefolia NBRC 109709.</title>
        <authorList>
            <person name="Ichikawa N."/>
            <person name="Sato H."/>
            <person name="Tonouchi N."/>
        </authorList>
    </citation>
    <scope>NUCLEOTIDE SEQUENCE</scope>
    <source>
        <strain evidence="2">NBRC 109709</strain>
    </source>
</reference>
<sequence length="363" mass="40304">MLERDPILSFLRPKLISELTGPTQGPDWKSIVDVRMAVHALFRIFREAGFVMGAFEMEKVFDRELASWEDSIRAVTGPLTGLVGMVKHEAQPPRDDWKAVQPPPFPSPYTSSVGSDSSIESPKRMPMSGRLPRNMQLTAAPERTETPPPEDNAIPKAMGDAIIRLMQATTIRTTNVPARSGPTPTVRTTPPASTADVAMASVSLQSTPRSKRQTRDRNEDPEDLFDLETGTPGTAAAVSTATAGTGLTRVRHSAFSELKEFHGRDASDEKARAWFIRVMSASRRDGVTGEEVCVLLVDLMAGPARQWYLRLSKNVRRSWTDLTEQFRIQYCGKGMSMASRYYHASKHPDETPLEYLIGSMWQP</sequence>
<comment type="caution">
    <text evidence="2">The sequence shown here is derived from an EMBL/GenBank/DDBJ whole genome shotgun (WGS) entry which is preliminary data.</text>
</comment>
<feature type="region of interest" description="Disordered" evidence="1">
    <location>
        <begin position="175"/>
        <end position="231"/>
    </location>
</feature>
<dbReference type="AlphaFoldDB" id="A0A9W6X392"/>
<feature type="compositionally biased region" description="Polar residues" evidence="1">
    <location>
        <begin position="108"/>
        <end position="120"/>
    </location>
</feature>
<name>A0A9W6X392_9STRA</name>
<dbReference type="OrthoDB" id="129277at2759"/>
<evidence type="ECO:0000313" key="2">
    <source>
        <dbReference type="EMBL" id="GMF29345.1"/>
    </source>
</evidence>
<dbReference type="Proteomes" id="UP001165121">
    <property type="component" value="Unassembled WGS sequence"/>
</dbReference>
<gene>
    <name evidence="2" type="ORF">Pfra01_000626900</name>
</gene>